<dbReference type="GO" id="GO:0061630">
    <property type="term" value="F:ubiquitin protein ligase activity"/>
    <property type="evidence" value="ECO:0007669"/>
    <property type="project" value="TreeGrafter"/>
</dbReference>
<gene>
    <name evidence="7" type="ORF">BGZ65_002874</name>
</gene>
<dbReference type="Proteomes" id="UP000749646">
    <property type="component" value="Unassembled WGS sequence"/>
</dbReference>
<evidence type="ECO:0000313" key="7">
    <source>
        <dbReference type="EMBL" id="KAG0002167.1"/>
    </source>
</evidence>
<dbReference type="EMBL" id="JAAAHW010000464">
    <property type="protein sequence ID" value="KAG0002167.1"/>
    <property type="molecule type" value="Genomic_DNA"/>
</dbReference>
<accession>A0A9P6STX9</accession>
<evidence type="ECO:0000256" key="2">
    <source>
        <dbReference type="ARBA" id="ARBA00022771"/>
    </source>
</evidence>
<evidence type="ECO:0000259" key="6">
    <source>
        <dbReference type="PROSITE" id="PS50089"/>
    </source>
</evidence>
<evidence type="ECO:0000256" key="5">
    <source>
        <dbReference type="SAM" id="MobiDB-lite"/>
    </source>
</evidence>
<name>A0A9P6STX9_9FUNG</name>
<evidence type="ECO:0000313" key="8">
    <source>
        <dbReference type="Proteomes" id="UP000749646"/>
    </source>
</evidence>
<keyword evidence="2 4" id="KW-0863">Zinc-finger</keyword>
<dbReference type="Pfam" id="PF13639">
    <property type="entry name" value="zf-RING_2"/>
    <property type="match status" value="1"/>
</dbReference>
<evidence type="ECO:0000256" key="3">
    <source>
        <dbReference type="ARBA" id="ARBA00022833"/>
    </source>
</evidence>
<keyword evidence="1" id="KW-0479">Metal-binding</keyword>
<dbReference type="Gene3D" id="3.30.40.10">
    <property type="entry name" value="Zinc/RING finger domain, C3HC4 (zinc finger)"/>
    <property type="match status" value="1"/>
</dbReference>
<dbReference type="AlphaFoldDB" id="A0A9P6STX9"/>
<evidence type="ECO:0000256" key="4">
    <source>
        <dbReference type="PROSITE-ProRule" id="PRU00175"/>
    </source>
</evidence>
<dbReference type="SMART" id="SM00184">
    <property type="entry name" value="RING"/>
    <property type="match status" value="1"/>
</dbReference>
<dbReference type="OrthoDB" id="8062037at2759"/>
<dbReference type="GO" id="GO:0006511">
    <property type="term" value="P:ubiquitin-dependent protein catabolic process"/>
    <property type="evidence" value="ECO:0007669"/>
    <property type="project" value="TreeGrafter"/>
</dbReference>
<feature type="non-terminal residue" evidence="7">
    <location>
        <position position="311"/>
    </location>
</feature>
<keyword evidence="8" id="KW-1185">Reference proteome</keyword>
<keyword evidence="3" id="KW-0862">Zinc</keyword>
<feature type="compositionally biased region" description="Acidic residues" evidence="5">
    <location>
        <begin position="248"/>
        <end position="266"/>
    </location>
</feature>
<dbReference type="GO" id="GO:0005634">
    <property type="term" value="C:nucleus"/>
    <property type="evidence" value="ECO:0007669"/>
    <property type="project" value="TreeGrafter"/>
</dbReference>
<dbReference type="PANTHER" id="PTHR45931:SF3">
    <property type="entry name" value="RING ZINC FINGER-CONTAINING PROTEIN"/>
    <property type="match status" value="1"/>
</dbReference>
<dbReference type="SUPFAM" id="SSF57850">
    <property type="entry name" value="RING/U-box"/>
    <property type="match status" value="1"/>
</dbReference>
<dbReference type="InterPro" id="IPR051834">
    <property type="entry name" value="RING_finger_E3_ligase"/>
</dbReference>
<dbReference type="InterPro" id="IPR013083">
    <property type="entry name" value="Znf_RING/FYVE/PHD"/>
</dbReference>
<evidence type="ECO:0000256" key="1">
    <source>
        <dbReference type="ARBA" id="ARBA00022723"/>
    </source>
</evidence>
<feature type="region of interest" description="Disordered" evidence="5">
    <location>
        <begin position="244"/>
        <end position="311"/>
    </location>
</feature>
<dbReference type="InterPro" id="IPR001841">
    <property type="entry name" value="Znf_RING"/>
</dbReference>
<feature type="domain" description="RING-type" evidence="6">
    <location>
        <begin position="197"/>
        <end position="238"/>
    </location>
</feature>
<feature type="region of interest" description="Disordered" evidence="5">
    <location>
        <begin position="46"/>
        <end position="77"/>
    </location>
</feature>
<reference evidence="7" key="1">
    <citation type="journal article" date="2020" name="Fungal Divers.">
        <title>Resolving the Mortierellaceae phylogeny through synthesis of multi-gene phylogenetics and phylogenomics.</title>
        <authorList>
            <person name="Vandepol N."/>
            <person name="Liber J."/>
            <person name="Desiro A."/>
            <person name="Na H."/>
            <person name="Kennedy M."/>
            <person name="Barry K."/>
            <person name="Grigoriev I.V."/>
            <person name="Miller A.N."/>
            <person name="O'Donnell K."/>
            <person name="Stajich J.E."/>
            <person name="Bonito G."/>
        </authorList>
    </citation>
    <scope>NUCLEOTIDE SEQUENCE</scope>
    <source>
        <strain evidence="7">MES-2147</strain>
    </source>
</reference>
<dbReference type="PROSITE" id="PS50089">
    <property type="entry name" value="ZF_RING_2"/>
    <property type="match status" value="1"/>
</dbReference>
<feature type="region of interest" description="Disordered" evidence="5">
    <location>
        <begin position="1"/>
        <end position="28"/>
    </location>
</feature>
<sequence>IEEENDPRNFVEQGEDNGDEEGPELQEPYASLTIDDMVDLLQLMFEPRSPRRRRTRTQINQQPQLLPLPGQFPNITSSTSLDQTLEIRDEDVEMTDAEQETDQPPPPAQQENPLASLLERLGLELHLGSDGDVEGLFNTYGNPGDYVFSQRALDDVITRMMEADGRLNGPVAAPDEVIESIPRHTLTREELDAKIECSVCKDEFAQEDNCLQLKCNHIFHEDCIKPWLKTSGTCPTCRFALVPQEHPQDEEEEEESDEDDGDEGDERDGGNLPWSTAVGRRGRGSREGSGTLAAIANGTRLPGSFPSSRRS</sequence>
<dbReference type="GO" id="GO:0008270">
    <property type="term" value="F:zinc ion binding"/>
    <property type="evidence" value="ECO:0007669"/>
    <property type="project" value="UniProtKB-KW"/>
</dbReference>
<organism evidence="7 8">
    <name type="scientific">Modicella reniformis</name>
    <dbReference type="NCBI Taxonomy" id="1440133"/>
    <lineage>
        <taxon>Eukaryota</taxon>
        <taxon>Fungi</taxon>
        <taxon>Fungi incertae sedis</taxon>
        <taxon>Mucoromycota</taxon>
        <taxon>Mortierellomycotina</taxon>
        <taxon>Mortierellomycetes</taxon>
        <taxon>Mortierellales</taxon>
        <taxon>Mortierellaceae</taxon>
        <taxon>Modicella</taxon>
    </lineage>
</organism>
<comment type="caution">
    <text evidence="7">The sequence shown here is derived from an EMBL/GenBank/DDBJ whole genome shotgun (WGS) entry which is preliminary data.</text>
</comment>
<feature type="compositionally biased region" description="Acidic residues" evidence="5">
    <location>
        <begin position="13"/>
        <end position="24"/>
    </location>
</feature>
<dbReference type="CDD" id="cd16454">
    <property type="entry name" value="RING-H2_PA-TM-RING"/>
    <property type="match status" value="1"/>
</dbReference>
<proteinExistence type="predicted"/>
<protein>
    <recommendedName>
        <fullName evidence="6">RING-type domain-containing protein</fullName>
    </recommendedName>
</protein>
<dbReference type="PANTHER" id="PTHR45931">
    <property type="entry name" value="SI:CH211-59O9.10"/>
    <property type="match status" value="1"/>
</dbReference>